<evidence type="ECO:0000313" key="6">
    <source>
        <dbReference type="Proteomes" id="UP001163283"/>
    </source>
</evidence>
<sequence>MKHLSLLVLLAFALTGCNAMTATADKAMNKQSSFSQEPSTRYPTVDEQKDSEQAEFGQQTFE</sequence>
<protein>
    <recommendedName>
        <fullName evidence="7">Lipoprotein</fullName>
    </recommendedName>
</protein>
<keyword evidence="2" id="KW-0732">Signal</keyword>
<accession>A0A1T0A3R2</accession>
<dbReference type="Proteomes" id="UP001163283">
    <property type="component" value="Chromosome"/>
</dbReference>
<feature type="signal peptide" evidence="2">
    <location>
        <begin position="1"/>
        <end position="21"/>
    </location>
</feature>
<dbReference type="GeneID" id="77187877"/>
<feature type="region of interest" description="Disordered" evidence="1">
    <location>
        <begin position="28"/>
        <end position="62"/>
    </location>
</feature>
<gene>
    <name evidence="4" type="ORF">LP129_11170</name>
    <name evidence="3" type="ORF">NCTC9426_01364</name>
</gene>
<evidence type="ECO:0000313" key="3">
    <source>
        <dbReference type="EMBL" id="STY91316.1"/>
    </source>
</evidence>
<evidence type="ECO:0008006" key="7">
    <source>
        <dbReference type="Google" id="ProtNLM"/>
    </source>
</evidence>
<dbReference type="PROSITE" id="PS51257">
    <property type="entry name" value="PROKAR_LIPOPROTEIN"/>
    <property type="match status" value="1"/>
</dbReference>
<dbReference type="RefSeq" id="WP_078273945.1">
    <property type="nucleotide sequence ID" value="NZ_CP087765.1"/>
</dbReference>
<evidence type="ECO:0000313" key="5">
    <source>
        <dbReference type="Proteomes" id="UP000254133"/>
    </source>
</evidence>
<evidence type="ECO:0000256" key="1">
    <source>
        <dbReference type="SAM" id="MobiDB-lite"/>
    </source>
</evidence>
<proteinExistence type="predicted"/>
<reference evidence="4 6" key="2">
    <citation type="journal article" date="2022" name="BMC Microbiol.">
        <title>Whole genome sequencing of Moraxella bovis strains from North America reveals two genotypes with different genetic determinants.</title>
        <authorList>
            <person name="Wynn E.L."/>
            <person name="Hille M.M."/>
            <person name="Loy J.D."/>
            <person name="Schuller G."/>
            <person name="Kuhn K.L."/>
            <person name="Dickey A.M."/>
            <person name="Bono J.L."/>
            <person name="Clawson M.L."/>
        </authorList>
    </citation>
    <scope>NUCLEOTIDE SEQUENCE [LARGE SCALE GENOMIC DNA]</scope>
    <source>
        <strain evidence="4 6">SAM57978</strain>
    </source>
</reference>
<dbReference type="EMBL" id="CP087781">
    <property type="protein sequence ID" value="UZA51050.1"/>
    <property type="molecule type" value="Genomic_DNA"/>
</dbReference>
<dbReference type="Proteomes" id="UP000254133">
    <property type="component" value="Unassembled WGS sequence"/>
</dbReference>
<evidence type="ECO:0000256" key="2">
    <source>
        <dbReference type="SAM" id="SignalP"/>
    </source>
</evidence>
<organism evidence="3 5">
    <name type="scientific">Moraxella bovis</name>
    <dbReference type="NCBI Taxonomy" id="476"/>
    <lineage>
        <taxon>Bacteria</taxon>
        <taxon>Pseudomonadati</taxon>
        <taxon>Pseudomonadota</taxon>
        <taxon>Gammaproteobacteria</taxon>
        <taxon>Moraxellales</taxon>
        <taxon>Moraxellaceae</taxon>
        <taxon>Moraxella</taxon>
    </lineage>
</organism>
<dbReference type="EMBL" id="UGPZ01000002">
    <property type="protein sequence ID" value="STY91316.1"/>
    <property type="molecule type" value="Genomic_DNA"/>
</dbReference>
<evidence type="ECO:0000313" key="4">
    <source>
        <dbReference type="EMBL" id="UZA51050.1"/>
    </source>
</evidence>
<reference evidence="3 5" key="1">
    <citation type="submission" date="2018-06" db="EMBL/GenBank/DDBJ databases">
        <authorList>
            <consortium name="Pathogen Informatics"/>
            <person name="Doyle S."/>
        </authorList>
    </citation>
    <scope>NUCLEOTIDE SEQUENCE [LARGE SCALE GENOMIC DNA]</scope>
    <source>
        <strain evidence="3 5">NCTC9426</strain>
    </source>
</reference>
<feature type="compositionally biased region" description="Polar residues" evidence="1">
    <location>
        <begin position="29"/>
        <end position="42"/>
    </location>
</feature>
<name>A0A1T0A3R2_MORBO</name>
<dbReference type="AlphaFoldDB" id="A0A1T0A3R2"/>
<feature type="chain" id="PRO_5042690581" description="Lipoprotein" evidence="2">
    <location>
        <begin position="22"/>
        <end position="62"/>
    </location>
</feature>